<protein>
    <submittedName>
        <fullName evidence="2">Uncharacterized protein</fullName>
    </submittedName>
</protein>
<accession>A0A8E2ALN2</accession>
<organism evidence="2 3">
    <name type="scientific">Obba rivulosa</name>
    <dbReference type="NCBI Taxonomy" id="1052685"/>
    <lineage>
        <taxon>Eukaryota</taxon>
        <taxon>Fungi</taxon>
        <taxon>Dikarya</taxon>
        <taxon>Basidiomycota</taxon>
        <taxon>Agaricomycotina</taxon>
        <taxon>Agaricomycetes</taxon>
        <taxon>Polyporales</taxon>
        <taxon>Gelatoporiaceae</taxon>
        <taxon>Obba</taxon>
    </lineage>
</organism>
<dbReference type="EMBL" id="KV722527">
    <property type="protein sequence ID" value="OCH86468.1"/>
    <property type="molecule type" value="Genomic_DNA"/>
</dbReference>
<dbReference type="Gene3D" id="2.60.120.260">
    <property type="entry name" value="Galactose-binding domain-like"/>
    <property type="match status" value="1"/>
</dbReference>
<dbReference type="Proteomes" id="UP000250043">
    <property type="component" value="Unassembled WGS sequence"/>
</dbReference>
<evidence type="ECO:0000256" key="1">
    <source>
        <dbReference type="SAM" id="MobiDB-lite"/>
    </source>
</evidence>
<dbReference type="OrthoDB" id="3265734at2759"/>
<proteinExistence type="predicted"/>
<dbReference type="AlphaFoldDB" id="A0A8E2ALN2"/>
<feature type="compositionally biased region" description="Polar residues" evidence="1">
    <location>
        <begin position="20"/>
        <end position="44"/>
    </location>
</feature>
<feature type="region of interest" description="Disordered" evidence="1">
    <location>
        <begin position="1"/>
        <end position="44"/>
    </location>
</feature>
<evidence type="ECO:0000313" key="3">
    <source>
        <dbReference type="Proteomes" id="UP000250043"/>
    </source>
</evidence>
<name>A0A8E2ALN2_9APHY</name>
<reference evidence="2 3" key="1">
    <citation type="submission" date="2016-07" db="EMBL/GenBank/DDBJ databases">
        <title>Draft genome of the white-rot fungus Obba rivulosa 3A-2.</title>
        <authorList>
            <consortium name="DOE Joint Genome Institute"/>
            <person name="Miettinen O."/>
            <person name="Riley R."/>
            <person name="Acob R."/>
            <person name="Barry K."/>
            <person name="Cullen D."/>
            <person name="De Vries R."/>
            <person name="Hainaut M."/>
            <person name="Hatakka A."/>
            <person name="Henrissat B."/>
            <person name="Hilden K."/>
            <person name="Kuo R."/>
            <person name="Labutti K."/>
            <person name="Lipzen A."/>
            <person name="Makela M.R."/>
            <person name="Sandor L."/>
            <person name="Spatafora J.W."/>
            <person name="Grigoriev I.V."/>
            <person name="Hibbett D.S."/>
        </authorList>
    </citation>
    <scope>NUCLEOTIDE SEQUENCE [LARGE SCALE GENOMIC DNA]</scope>
    <source>
        <strain evidence="2 3">3A-2</strain>
    </source>
</reference>
<sequence>MSQEPPQLITIDDRDPQLKYTGSWTDAGTSANYQSTTSESQRSGSTVRFTFNGTFVAVYGTLGSTASDATYQLDSNPPINATFPAPSYPLNNVPFWSSDIVSPGGHTLTI</sequence>
<evidence type="ECO:0000313" key="2">
    <source>
        <dbReference type="EMBL" id="OCH86468.1"/>
    </source>
</evidence>
<feature type="non-terminal residue" evidence="2">
    <location>
        <position position="110"/>
    </location>
</feature>
<gene>
    <name evidence="2" type="ORF">OBBRIDRAFT_737970</name>
</gene>
<keyword evidence="3" id="KW-1185">Reference proteome</keyword>